<dbReference type="InterPro" id="IPR020846">
    <property type="entry name" value="MFS_dom"/>
</dbReference>
<accession>A0ABV8M0X5</accession>
<feature type="transmembrane region" description="Helical" evidence="8">
    <location>
        <begin position="99"/>
        <end position="120"/>
    </location>
</feature>
<dbReference type="Pfam" id="PF07690">
    <property type="entry name" value="MFS_1"/>
    <property type="match status" value="1"/>
</dbReference>
<dbReference type="PROSITE" id="PS00216">
    <property type="entry name" value="SUGAR_TRANSPORT_1"/>
    <property type="match status" value="1"/>
</dbReference>
<evidence type="ECO:0000313" key="10">
    <source>
        <dbReference type="EMBL" id="MFC4137011.1"/>
    </source>
</evidence>
<evidence type="ECO:0000256" key="4">
    <source>
        <dbReference type="ARBA" id="ARBA00022475"/>
    </source>
</evidence>
<feature type="transmembrane region" description="Helical" evidence="8">
    <location>
        <begin position="132"/>
        <end position="157"/>
    </location>
</feature>
<keyword evidence="5 8" id="KW-0812">Transmembrane</keyword>
<protein>
    <submittedName>
        <fullName evidence="10">Multidrug effflux MFS transporter</fullName>
    </submittedName>
</protein>
<dbReference type="PROSITE" id="PS50850">
    <property type="entry name" value="MFS"/>
    <property type="match status" value="1"/>
</dbReference>
<keyword evidence="11" id="KW-1185">Reference proteome</keyword>
<dbReference type="CDD" id="cd17320">
    <property type="entry name" value="MFS_MdfA_MDR_like"/>
    <property type="match status" value="1"/>
</dbReference>
<name>A0ABV8M0X5_9ACTN</name>
<comment type="subcellular location">
    <subcellularLocation>
        <location evidence="1">Cell membrane</location>
        <topology evidence="1">Multi-pass membrane protein</topology>
    </subcellularLocation>
</comment>
<dbReference type="NCBIfam" id="TIGR00710">
    <property type="entry name" value="efflux_Bcr_CflA"/>
    <property type="match status" value="1"/>
</dbReference>
<sequence>MRVRPGLLLTVLGGLSAVGAFSFDMYLPAFPAIAEALSVTPPQVQLTLTAALVGMGVGQLLGGPISDRFGRRGPVLVGMVVFAITSALIAFAPSIPILVALRLLQGIGGGFGTAISRAVVRDLYSGAEASRYLSRILLVFGVAPVVAPTVGAAVLRFTTWRGIFVLLAAYGVLLGVAILRFLPETLPATARRTGGLTTVLRGFGRLAGDRRYLGYSLAGGLSFAGLFAYLSGSSFVLQDVFGVSPQVYGLIFGLNAIALVTAGQLSARIVGRRTPRALLFTALVIGLGATAVLLAGAETGSLPLVMATLFLFIGSLGVVFPNSTALALDQHPEMAGTAAAFMGATQSAISAVAGPLVAALGAASGVPMAAVMLAFAFASLVVVSLLTRDQLRPVAA</sequence>
<feature type="transmembrane region" description="Helical" evidence="8">
    <location>
        <begin position="212"/>
        <end position="235"/>
    </location>
</feature>
<feature type="transmembrane region" description="Helical" evidence="8">
    <location>
        <begin position="75"/>
        <end position="93"/>
    </location>
</feature>
<feature type="transmembrane region" description="Helical" evidence="8">
    <location>
        <begin position="46"/>
        <end position="63"/>
    </location>
</feature>
<dbReference type="EMBL" id="JBHSAY010000035">
    <property type="protein sequence ID" value="MFC4137011.1"/>
    <property type="molecule type" value="Genomic_DNA"/>
</dbReference>
<proteinExistence type="inferred from homology"/>
<keyword evidence="4" id="KW-1003">Cell membrane</keyword>
<evidence type="ECO:0000256" key="6">
    <source>
        <dbReference type="ARBA" id="ARBA00022989"/>
    </source>
</evidence>
<feature type="transmembrane region" description="Helical" evidence="8">
    <location>
        <begin position="247"/>
        <end position="265"/>
    </location>
</feature>
<dbReference type="SUPFAM" id="SSF103473">
    <property type="entry name" value="MFS general substrate transporter"/>
    <property type="match status" value="1"/>
</dbReference>
<dbReference type="PANTHER" id="PTHR23502">
    <property type="entry name" value="MAJOR FACILITATOR SUPERFAMILY"/>
    <property type="match status" value="1"/>
</dbReference>
<keyword evidence="3" id="KW-0813">Transport</keyword>
<dbReference type="InterPro" id="IPR005829">
    <property type="entry name" value="Sugar_transporter_CS"/>
</dbReference>
<evidence type="ECO:0000256" key="3">
    <source>
        <dbReference type="ARBA" id="ARBA00022448"/>
    </source>
</evidence>
<keyword evidence="6 8" id="KW-1133">Transmembrane helix</keyword>
<feature type="transmembrane region" description="Helical" evidence="8">
    <location>
        <begin position="368"/>
        <end position="387"/>
    </location>
</feature>
<evidence type="ECO:0000256" key="2">
    <source>
        <dbReference type="ARBA" id="ARBA00006236"/>
    </source>
</evidence>
<feature type="transmembrane region" description="Helical" evidence="8">
    <location>
        <begin position="163"/>
        <end position="182"/>
    </location>
</feature>
<dbReference type="InterPro" id="IPR036259">
    <property type="entry name" value="MFS_trans_sf"/>
</dbReference>
<evidence type="ECO:0000313" key="11">
    <source>
        <dbReference type="Proteomes" id="UP001595816"/>
    </source>
</evidence>
<dbReference type="Proteomes" id="UP001595816">
    <property type="component" value="Unassembled WGS sequence"/>
</dbReference>
<reference evidence="11" key="1">
    <citation type="journal article" date="2019" name="Int. J. Syst. Evol. Microbiol.">
        <title>The Global Catalogue of Microorganisms (GCM) 10K type strain sequencing project: providing services to taxonomists for standard genome sequencing and annotation.</title>
        <authorList>
            <consortium name="The Broad Institute Genomics Platform"/>
            <consortium name="The Broad Institute Genome Sequencing Center for Infectious Disease"/>
            <person name="Wu L."/>
            <person name="Ma J."/>
        </authorList>
    </citation>
    <scope>NUCLEOTIDE SEQUENCE [LARGE SCALE GENOMIC DNA]</scope>
    <source>
        <strain evidence="11">CGMCC 4.7289</strain>
    </source>
</reference>
<feature type="transmembrane region" description="Helical" evidence="8">
    <location>
        <begin position="277"/>
        <end position="297"/>
    </location>
</feature>
<evidence type="ECO:0000256" key="1">
    <source>
        <dbReference type="ARBA" id="ARBA00004651"/>
    </source>
</evidence>
<dbReference type="RefSeq" id="WP_253762210.1">
    <property type="nucleotide sequence ID" value="NZ_JAMZDZ010000001.1"/>
</dbReference>
<evidence type="ECO:0000256" key="7">
    <source>
        <dbReference type="ARBA" id="ARBA00023136"/>
    </source>
</evidence>
<gene>
    <name evidence="10" type="ORF">ACFOZ4_40935</name>
</gene>
<evidence type="ECO:0000256" key="5">
    <source>
        <dbReference type="ARBA" id="ARBA00022692"/>
    </source>
</evidence>
<dbReference type="Gene3D" id="1.20.1720.10">
    <property type="entry name" value="Multidrug resistance protein D"/>
    <property type="match status" value="1"/>
</dbReference>
<evidence type="ECO:0000259" key="9">
    <source>
        <dbReference type="PROSITE" id="PS50850"/>
    </source>
</evidence>
<organism evidence="10 11">
    <name type="scientific">Hamadaea flava</name>
    <dbReference type="NCBI Taxonomy" id="1742688"/>
    <lineage>
        <taxon>Bacteria</taxon>
        <taxon>Bacillati</taxon>
        <taxon>Actinomycetota</taxon>
        <taxon>Actinomycetes</taxon>
        <taxon>Micromonosporales</taxon>
        <taxon>Micromonosporaceae</taxon>
        <taxon>Hamadaea</taxon>
    </lineage>
</organism>
<comment type="similarity">
    <text evidence="2">Belongs to the major facilitator superfamily. Bcr/CmlA family.</text>
</comment>
<comment type="caution">
    <text evidence="10">The sequence shown here is derived from an EMBL/GenBank/DDBJ whole genome shotgun (WGS) entry which is preliminary data.</text>
</comment>
<feature type="transmembrane region" description="Helical" evidence="8">
    <location>
        <begin position="340"/>
        <end position="362"/>
    </location>
</feature>
<dbReference type="PANTHER" id="PTHR23502:SF132">
    <property type="entry name" value="POLYAMINE TRANSPORTER 2-RELATED"/>
    <property type="match status" value="1"/>
</dbReference>
<feature type="transmembrane region" description="Helical" evidence="8">
    <location>
        <begin position="303"/>
        <end position="328"/>
    </location>
</feature>
<dbReference type="InterPro" id="IPR004812">
    <property type="entry name" value="Efflux_drug-R_Bcr/CmlA"/>
</dbReference>
<feature type="domain" description="Major facilitator superfamily (MFS) profile" evidence="9">
    <location>
        <begin position="8"/>
        <end position="391"/>
    </location>
</feature>
<evidence type="ECO:0000256" key="8">
    <source>
        <dbReference type="SAM" id="Phobius"/>
    </source>
</evidence>
<dbReference type="InterPro" id="IPR011701">
    <property type="entry name" value="MFS"/>
</dbReference>
<keyword evidence="7 8" id="KW-0472">Membrane</keyword>